<keyword evidence="2" id="KW-1133">Transmembrane helix</keyword>
<dbReference type="Proteomes" id="UP000660339">
    <property type="component" value="Unassembled WGS sequence"/>
</dbReference>
<dbReference type="EMBL" id="BONJ01000009">
    <property type="protein sequence ID" value="GIG14201.1"/>
    <property type="molecule type" value="Genomic_DNA"/>
</dbReference>
<organism evidence="3 4">
    <name type="scientific">Catellatospora methionotrophica</name>
    <dbReference type="NCBI Taxonomy" id="121620"/>
    <lineage>
        <taxon>Bacteria</taxon>
        <taxon>Bacillati</taxon>
        <taxon>Actinomycetota</taxon>
        <taxon>Actinomycetes</taxon>
        <taxon>Micromonosporales</taxon>
        <taxon>Micromonosporaceae</taxon>
        <taxon>Catellatospora</taxon>
    </lineage>
</organism>
<evidence type="ECO:0000256" key="1">
    <source>
        <dbReference type="SAM" id="MobiDB-lite"/>
    </source>
</evidence>
<accession>A0A8J3PGF1</accession>
<evidence type="ECO:0000313" key="4">
    <source>
        <dbReference type="Proteomes" id="UP000660339"/>
    </source>
</evidence>
<keyword evidence="4" id="KW-1185">Reference proteome</keyword>
<dbReference type="SUPFAM" id="SSF110296">
    <property type="entry name" value="Oligoxyloglucan reducing end-specific cellobiohydrolase"/>
    <property type="match status" value="1"/>
</dbReference>
<sequence>MPEPMDQTFAAFAANTVGTFRPAPVEAVAVAVRRRRRTRRGVLAALTLAALVTPLTLLQLGGRGEAPPPVITPSTPAVLSPDPSPTPGPSLTAGSSLERRQVQVPGVAPGYPPRVVFTDATHGWALLQRCDGDSAACELEDCTRADNACAGVLARTDDAGRTWRRVPGTPALDGKVISQYALDGQTLALHLVGEGFLLTRDGGATFTTHPLSAPPPEALLAVAREQGRDGYAVLCPGARGFEDGASGRTCAREQLVRIGSGPVRPQPGLGGSDQPSVVRRGADGRLWLLTSLDFERDRVGIQVSTDDARTWQQVPTPPSAVLDGLLLSPDGRTVGIIGPGGVLWRLAGDRWTPLPGLPAEAFPHLVAALDGGDLIAADPRGVWRVRGDRTTLLPGLSPMDSLRLLPDGTLLGYGADAVWLSPDPGEEVNRRWAVIT</sequence>
<evidence type="ECO:0000313" key="3">
    <source>
        <dbReference type="EMBL" id="GIG14201.1"/>
    </source>
</evidence>
<feature type="transmembrane region" description="Helical" evidence="2">
    <location>
        <begin position="42"/>
        <end position="62"/>
    </location>
</feature>
<dbReference type="Gene3D" id="2.130.10.10">
    <property type="entry name" value="YVTN repeat-like/Quinoprotein amine dehydrogenase"/>
    <property type="match status" value="1"/>
</dbReference>
<dbReference type="InterPro" id="IPR015943">
    <property type="entry name" value="WD40/YVTN_repeat-like_dom_sf"/>
</dbReference>
<protein>
    <submittedName>
        <fullName evidence="3">Uncharacterized protein</fullName>
    </submittedName>
</protein>
<gene>
    <name evidence="3" type="ORF">Cme02nite_25330</name>
</gene>
<name>A0A8J3PGF1_9ACTN</name>
<evidence type="ECO:0000256" key="2">
    <source>
        <dbReference type="SAM" id="Phobius"/>
    </source>
</evidence>
<reference evidence="3" key="1">
    <citation type="submission" date="2021-01" db="EMBL/GenBank/DDBJ databases">
        <title>Whole genome shotgun sequence of Catellatospora methionotrophica NBRC 14553.</title>
        <authorList>
            <person name="Komaki H."/>
            <person name="Tamura T."/>
        </authorList>
    </citation>
    <scope>NUCLEOTIDE SEQUENCE</scope>
    <source>
        <strain evidence="3">NBRC 14553</strain>
    </source>
</reference>
<dbReference type="AlphaFoldDB" id="A0A8J3PGF1"/>
<proteinExistence type="predicted"/>
<comment type="caution">
    <text evidence="3">The sequence shown here is derived from an EMBL/GenBank/DDBJ whole genome shotgun (WGS) entry which is preliminary data.</text>
</comment>
<keyword evidence="2" id="KW-0812">Transmembrane</keyword>
<dbReference type="RefSeq" id="WP_166381642.1">
    <property type="nucleotide sequence ID" value="NZ_BAAATT010000001.1"/>
</dbReference>
<feature type="region of interest" description="Disordered" evidence="1">
    <location>
        <begin position="66"/>
        <end position="97"/>
    </location>
</feature>
<keyword evidence="2" id="KW-0472">Membrane</keyword>